<name>A0A9P4HI75_9PLEO</name>
<dbReference type="PANTHER" id="PTHR24148:SF73">
    <property type="entry name" value="HET DOMAIN PROTEIN (AFU_ORTHOLOGUE AFUA_8G01020)"/>
    <property type="match status" value="1"/>
</dbReference>
<keyword evidence="2" id="KW-1185">Reference proteome</keyword>
<gene>
    <name evidence="1" type="ORF">EK21DRAFT_107534</name>
</gene>
<dbReference type="InterPro" id="IPR052895">
    <property type="entry name" value="HetReg/Transcr_Mod"/>
</dbReference>
<proteinExistence type="predicted"/>
<dbReference type="EMBL" id="ML978159">
    <property type="protein sequence ID" value="KAF2034903.1"/>
    <property type="molecule type" value="Genomic_DNA"/>
</dbReference>
<accession>A0A9P4HI75</accession>
<protein>
    <submittedName>
        <fullName evidence="1">Uncharacterized protein</fullName>
    </submittedName>
</protein>
<dbReference type="OrthoDB" id="4476201at2759"/>
<evidence type="ECO:0000313" key="2">
    <source>
        <dbReference type="Proteomes" id="UP000799777"/>
    </source>
</evidence>
<comment type="caution">
    <text evidence="1">The sequence shown here is derived from an EMBL/GenBank/DDBJ whole genome shotgun (WGS) entry which is preliminary data.</text>
</comment>
<reference evidence="1" key="1">
    <citation type="journal article" date="2020" name="Stud. Mycol.">
        <title>101 Dothideomycetes genomes: a test case for predicting lifestyles and emergence of pathogens.</title>
        <authorList>
            <person name="Haridas S."/>
            <person name="Albert R."/>
            <person name="Binder M."/>
            <person name="Bloem J."/>
            <person name="Labutti K."/>
            <person name="Salamov A."/>
            <person name="Andreopoulos B."/>
            <person name="Baker S."/>
            <person name="Barry K."/>
            <person name="Bills G."/>
            <person name="Bluhm B."/>
            <person name="Cannon C."/>
            <person name="Castanera R."/>
            <person name="Culley D."/>
            <person name="Daum C."/>
            <person name="Ezra D."/>
            <person name="Gonzalez J."/>
            <person name="Henrissat B."/>
            <person name="Kuo A."/>
            <person name="Liang C."/>
            <person name="Lipzen A."/>
            <person name="Lutzoni F."/>
            <person name="Magnuson J."/>
            <person name="Mondo S."/>
            <person name="Nolan M."/>
            <person name="Ohm R."/>
            <person name="Pangilinan J."/>
            <person name="Park H.-J."/>
            <person name="Ramirez L."/>
            <person name="Alfaro M."/>
            <person name="Sun H."/>
            <person name="Tritt A."/>
            <person name="Yoshinaga Y."/>
            <person name="Zwiers L.-H."/>
            <person name="Turgeon B."/>
            <person name="Goodwin S."/>
            <person name="Spatafora J."/>
            <person name="Crous P."/>
            <person name="Grigoriev I."/>
        </authorList>
    </citation>
    <scope>NUCLEOTIDE SEQUENCE</scope>
    <source>
        <strain evidence="1">CBS 110217</strain>
    </source>
</reference>
<dbReference type="AlphaFoldDB" id="A0A9P4HI75"/>
<dbReference type="Proteomes" id="UP000799777">
    <property type="component" value="Unassembled WGS sequence"/>
</dbReference>
<dbReference type="PANTHER" id="PTHR24148">
    <property type="entry name" value="ANKYRIN REPEAT DOMAIN-CONTAINING PROTEIN 39 HOMOLOG-RELATED"/>
    <property type="match status" value="1"/>
</dbReference>
<evidence type="ECO:0000313" key="1">
    <source>
        <dbReference type="EMBL" id="KAF2034903.1"/>
    </source>
</evidence>
<sequence length="183" mass="20758">MRRRRRVANCQQPRIAILACQTRSSIRVLELLPSPENQIECTLTIVDLDDTPVFDALSYSWANPSTIREDPIPSGVGGAKLMRSILSMQHIPTASEPNVVNIDPYALGFLSVHPYLPYMHHEHEKGRCKSILCNGIVLNVTETLFSALLQLRWMIVGKKEVEEQGKTYVETLPEPRSKHIWID</sequence>
<organism evidence="1 2">
    <name type="scientific">Setomelanomma holmii</name>
    <dbReference type="NCBI Taxonomy" id="210430"/>
    <lineage>
        <taxon>Eukaryota</taxon>
        <taxon>Fungi</taxon>
        <taxon>Dikarya</taxon>
        <taxon>Ascomycota</taxon>
        <taxon>Pezizomycotina</taxon>
        <taxon>Dothideomycetes</taxon>
        <taxon>Pleosporomycetidae</taxon>
        <taxon>Pleosporales</taxon>
        <taxon>Pleosporineae</taxon>
        <taxon>Phaeosphaeriaceae</taxon>
        <taxon>Setomelanomma</taxon>
    </lineage>
</organism>